<dbReference type="SUPFAM" id="SSF56601">
    <property type="entry name" value="beta-lactamase/transpeptidase-like"/>
    <property type="match status" value="1"/>
</dbReference>
<feature type="compositionally biased region" description="Basic and acidic residues" evidence="4">
    <location>
        <begin position="1"/>
        <end position="10"/>
    </location>
</feature>
<dbReference type="GO" id="GO:0071555">
    <property type="term" value="P:cell wall organization"/>
    <property type="evidence" value="ECO:0007669"/>
    <property type="project" value="TreeGrafter"/>
</dbReference>
<evidence type="ECO:0000313" key="8">
    <source>
        <dbReference type="EMBL" id="NHM14840.1"/>
    </source>
</evidence>
<dbReference type="InterPro" id="IPR036138">
    <property type="entry name" value="PBP_dimer_sf"/>
</dbReference>
<comment type="subcellular location">
    <subcellularLocation>
        <location evidence="1">Membrane</location>
    </subcellularLocation>
</comment>
<dbReference type="InterPro" id="IPR050515">
    <property type="entry name" value="Beta-lactam/transpept"/>
</dbReference>
<dbReference type="SUPFAM" id="SSF56519">
    <property type="entry name" value="Penicillin binding protein dimerisation domain"/>
    <property type="match status" value="1"/>
</dbReference>
<evidence type="ECO:0000256" key="3">
    <source>
        <dbReference type="ARBA" id="ARBA00023136"/>
    </source>
</evidence>
<dbReference type="InterPro" id="IPR001460">
    <property type="entry name" value="PCN-bd_Tpept"/>
</dbReference>
<evidence type="ECO:0000259" key="6">
    <source>
        <dbReference type="Pfam" id="PF00905"/>
    </source>
</evidence>
<dbReference type="EMBL" id="WPCR01000012">
    <property type="protein sequence ID" value="NHM14840.1"/>
    <property type="molecule type" value="Genomic_DNA"/>
</dbReference>
<dbReference type="Pfam" id="PF00905">
    <property type="entry name" value="Transpeptidase"/>
    <property type="match status" value="1"/>
</dbReference>
<dbReference type="Proteomes" id="UP000671910">
    <property type="component" value="Chromosome"/>
</dbReference>
<evidence type="ECO:0000256" key="4">
    <source>
        <dbReference type="SAM" id="MobiDB-lite"/>
    </source>
</evidence>
<name>A0A9E6MRR5_9ACTN</name>
<reference evidence="9" key="2">
    <citation type="submission" date="2021-04" db="EMBL/GenBank/DDBJ databases">
        <title>Novel species in family Eggerthellaceae.</title>
        <authorList>
            <person name="Zhang G."/>
        </authorList>
    </citation>
    <scope>NUCLEOTIDE SEQUENCE</scope>
    <source>
        <strain evidence="9">Zg-886</strain>
    </source>
</reference>
<reference evidence="8 10" key="1">
    <citation type="submission" date="2019-11" db="EMBL/GenBank/DDBJ databases">
        <title>Eggerthellaceae novel genus isolated from the rectal contents of marmort.</title>
        <authorList>
            <person name="Zhang G."/>
        </authorList>
    </citation>
    <scope>NUCLEOTIDE SEQUENCE [LARGE SCALE GENOMIC DNA]</scope>
    <source>
        <strain evidence="8">Zg-886</strain>
        <strain evidence="10">zg-886</strain>
    </source>
</reference>
<dbReference type="AlphaFoldDB" id="A0A9E6MRR5"/>
<dbReference type="InterPro" id="IPR005311">
    <property type="entry name" value="PBP_dimer"/>
</dbReference>
<evidence type="ECO:0000256" key="2">
    <source>
        <dbReference type="ARBA" id="ARBA00007171"/>
    </source>
</evidence>
<evidence type="ECO:0000313" key="9">
    <source>
        <dbReference type="EMBL" id="QTU85173.1"/>
    </source>
</evidence>
<dbReference type="Proteomes" id="UP000636394">
    <property type="component" value="Unassembled WGS sequence"/>
</dbReference>
<comment type="similarity">
    <text evidence="2">Belongs to the transpeptidase family.</text>
</comment>
<feature type="transmembrane region" description="Helical" evidence="5">
    <location>
        <begin position="59"/>
        <end position="77"/>
    </location>
</feature>
<gene>
    <name evidence="8" type="ORF">GMI68_08750</name>
    <name evidence="9" type="ORF">J7S26_02185</name>
</gene>
<sequence>MSQHRNDRSRGSRSSRADFGSSGGKAQRGSWTSRDGRTAQRGYAHAAPASDDGSVRIEFLFIVFVAVAVVLLGRLLFVQLVTAPTLQAEAAEQRTEVRVLEPRRGTIYDRNGTVLAMSVEATTVTCDPIQVRKGYDDAVERVRNDEQEELLYDVPYVAEVLHEYLGGKAEDYLEQLQQDSRYALIVRKADEDKAQKLEDRLNELGVVGFYFDSDPRREYPHGEVAGQIIGAVGIETDEETNREYYTGLSGLEYQYNEILSGKPGSVTREVGRDGTIIPSGRSEVKPPEDGQDIVVSIDLELQQKVEDVLKSGVKDLDGKSGSAVVLDAATGEIYAAASLPLFDPSDRSEVKEGATALKCVSDLFEPGSIFKSVSTMAVLETETMSPDDKLFCPAVIEADGYQISDAHERGDATFTLREILDQSSNVGISLAVEKMGFDKLYDSIIKYNLHEKTGVDFPGEGEDGTEILGWLPPFKDWGRIAGYNISFGQGVSVTPLQMARFYGAIVNDGVECTPHFLVSYPQTGETAEYPSEDVIDNKEALPVMTDMLKTVVTDGTGKRAAIDGYNVAGKTSTAEIYDEENGGYKEDVYNLAFTGFLADSSSSLVCFVGANEVPDDSVVTPLFQDIMTTAIDRFRISPEE</sequence>
<keyword evidence="5" id="KW-0812">Transmembrane</keyword>
<keyword evidence="5" id="KW-1133">Transmembrane helix</keyword>
<dbReference type="Pfam" id="PF03717">
    <property type="entry name" value="PBP_dimer"/>
    <property type="match status" value="1"/>
</dbReference>
<dbReference type="EMBL" id="CP072829">
    <property type="protein sequence ID" value="QTU85173.1"/>
    <property type="molecule type" value="Genomic_DNA"/>
</dbReference>
<evidence type="ECO:0000313" key="11">
    <source>
        <dbReference type="Proteomes" id="UP000671910"/>
    </source>
</evidence>
<dbReference type="PANTHER" id="PTHR30627:SF1">
    <property type="entry name" value="PEPTIDOGLYCAN D,D-TRANSPEPTIDASE FTSI"/>
    <property type="match status" value="1"/>
</dbReference>
<evidence type="ECO:0000313" key="10">
    <source>
        <dbReference type="Proteomes" id="UP000636394"/>
    </source>
</evidence>
<dbReference type="Gene3D" id="3.90.1310.10">
    <property type="entry name" value="Penicillin-binding protein 2a (Domain 2)"/>
    <property type="match status" value="1"/>
</dbReference>
<dbReference type="Gene3D" id="3.30.450.330">
    <property type="match status" value="1"/>
</dbReference>
<keyword evidence="3 5" id="KW-0472">Membrane</keyword>
<keyword evidence="10" id="KW-1185">Reference proteome</keyword>
<evidence type="ECO:0000256" key="5">
    <source>
        <dbReference type="SAM" id="Phobius"/>
    </source>
</evidence>
<proteinExistence type="inferred from homology"/>
<dbReference type="KEGG" id="ebz:J7S26_02185"/>
<organism evidence="9 11">
    <name type="scientific">Xiamenia xianingshaonis</name>
    <dbReference type="NCBI Taxonomy" id="2682776"/>
    <lineage>
        <taxon>Bacteria</taxon>
        <taxon>Bacillati</taxon>
        <taxon>Actinomycetota</taxon>
        <taxon>Coriobacteriia</taxon>
        <taxon>Eggerthellales</taxon>
        <taxon>Eggerthellaceae</taxon>
        <taxon>Xiamenia</taxon>
    </lineage>
</organism>
<dbReference type="InterPro" id="IPR012338">
    <property type="entry name" value="Beta-lactam/transpept-like"/>
</dbReference>
<protein>
    <submittedName>
        <fullName evidence="9">Penicillin-binding protein 2</fullName>
    </submittedName>
</protein>
<dbReference type="GO" id="GO:0005886">
    <property type="term" value="C:plasma membrane"/>
    <property type="evidence" value="ECO:0007669"/>
    <property type="project" value="TreeGrafter"/>
</dbReference>
<evidence type="ECO:0000256" key="1">
    <source>
        <dbReference type="ARBA" id="ARBA00004370"/>
    </source>
</evidence>
<dbReference type="PANTHER" id="PTHR30627">
    <property type="entry name" value="PEPTIDOGLYCAN D,D-TRANSPEPTIDASE"/>
    <property type="match status" value="1"/>
</dbReference>
<feature type="region of interest" description="Disordered" evidence="4">
    <location>
        <begin position="1"/>
        <end position="37"/>
    </location>
</feature>
<feature type="domain" description="Penicillin-binding protein transpeptidase" evidence="6">
    <location>
        <begin position="321"/>
        <end position="627"/>
    </location>
</feature>
<accession>A0A9E6MRR5</accession>
<dbReference type="Gene3D" id="3.40.710.10">
    <property type="entry name" value="DD-peptidase/beta-lactamase superfamily"/>
    <property type="match status" value="1"/>
</dbReference>
<evidence type="ECO:0000259" key="7">
    <source>
        <dbReference type="Pfam" id="PF03717"/>
    </source>
</evidence>
<dbReference type="GO" id="GO:0008658">
    <property type="term" value="F:penicillin binding"/>
    <property type="evidence" value="ECO:0007669"/>
    <property type="project" value="InterPro"/>
</dbReference>
<feature type="domain" description="Penicillin-binding protein dimerisation" evidence="7">
    <location>
        <begin position="101"/>
        <end position="278"/>
    </location>
</feature>